<protein>
    <submittedName>
        <fullName evidence="2">Beta propeller domain protein</fullName>
    </submittedName>
</protein>
<feature type="compositionally biased region" description="Low complexity" evidence="1">
    <location>
        <begin position="219"/>
        <end position="229"/>
    </location>
</feature>
<dbReference type="OrthoDB" id="9778998at2"/>
<dbReference type="PATRIC" id="fig|1122241.3.peg.36"/>
<evidence type="ECO:0000313" key="3">
    <source>
        <dbReference type="Proteomes" id="UP000075670"/>
    </source>
</evidence>
<organism evidence="2 3">
    <name type="scientific">Moorella mulderi DSM 14980</name>
    <dbReference type="NCBI Taxonomy" id="1122241"/>
    <lineage>
        <taxon>Bacteria</taxon>
        <taxon>Bacillati</taxon>
        <taxon>Bacillota</taxon>
        <taxon>Clostridia</taxon>
        <taxon>Neomoorellales</taxon>
        <taxon>Neomoorellaceae</taxon>
        <taxon>Neomoorella</taxon>
    </lineage>
</organism>
<feature type="region of interest" description="Disordered" evidence="1">
    <location>
        <begin position="193"/>
        <end position="231"/>
    </location>
</feature>
<accession>A0A151B084</accession>
<dbReference type="EMBL" id="LTBC01000001">
    <property type="protein sequence ID" value="KYH33329.1"/>
    <property type="molecule type" value="Genomic_DNA"/>
</dbReference>
<gene>
    <name evidence="2" type="ORF">MOMUL_00300</name>
</gene>
<evidence type="ECO:0000256" key="1">
    <source>
        <dbReference type="SAM" id="MobiDB-lite"/>
    </source>
</evidence>
<name>A0A151B084_9FIRM</name>
<dbReference type="Pfam" id="PF09826">
    <property type="entry name" value="Beta_propel"/>
    <property type="match status" value="1"/>
</dbReference>
<dbReference type="AlphaFoldDB" id="A0A151B084"/>
<proteinExistence type="predicted"/>
<evidence type="ECO:0000313" key="2">
    <source>
        <dbReference type="EMBL" id="KYH33329.1"/>
    </source>
</evidence>
<dbReference type="RefSeq" id="WP_062279979.1">
    <property type="nucleotide sequence ID" value="NZ_LTBC01000001.1"/>
</dbReference>
<reference evidence="2 3" key="1">
    <citation type="submission" date="2016-02" db="EMBL/GenBank/DDBJ databases">
        <title>Genome sequence of Moorella mulderi DSM 14980.</title>
        <authorList>
            <person name="Poehlein A."/>
            <person name="Daniel R."/>
        </authorList>
    </citation>
    <scope>NUCLEOTIDE SEQUENCE [LARGE SCALE GENOMIC DNA]</scope>
    <source>
        <strain evidence="2 3">DSM 14980</strain>
    </source>
</reference>
<keyword evidence="3" id="KW-1185">Reference proteome</keyword>
<comment type="caution">
    <text evidence="2">The sequence shown here is derived from an EMBL/GenBank/DDBJ whole genome shotgun (WGS) entry which is preliminary data.</text>
</comment>
<dbReference type="Proteomes" id="UP000075670">
    <property type="component" value="Unassembled WGS sequence"/>
</dbReference>
<sequence length="742" mass="81856">MRKLLLFAVPALILALVLLGTFGSVPALTRLLTGAAFGATGAAGGSGDDQGRPPELPVVGSYANLKALLEKVQREKPRYGVGVMMKADMAANTVHEAAPMRAPAAAPAASPGANYSRTNVQVAGVDEADIVKTDGQYIYQVNGRRVVVARAYPAAAMQVTSILAFPEEKFTPRELYVDDKYLVVIGSTHRDIPWQPAGPPLKPQTGPSGGAPQPPGGPQDPAAAGSPAQIAPLLRPGGPVPEIFPPPTRRETVVKAIIYDLGDREHLKQVREVELEGNYVSSRKIGTALYLVANRYLDYYYIMNEKGDARPSYRDSARGSSWVLVDYRDIRYFPDFADANYLLVAGLNLDRPQEEMHIATYLGAGENIYASPENLYVAVTHYRAPEVKPLPQPAPGLQPDTSASSVAVPPRRPFIWPRPAGDARTTLYKFALDQGRTKYLAQGEVPGTVLNQFSMDEYQGYFRVATTRGEVWRSDAYTAKNNVYILDAGLQVAGRLEDIAPGERIYSVRFMGGRGYMVTFKKVDPLFVIDLQDPQQPKILGALKIPGYSDYLHPYDENYIIGFGKDTIEMPVKDFQGNERDTMTFYQGMKMALFDVSDVQHPVEKFKESIGDRGTDSELLRNHKALLFDREKGLLAFPVTVMEVKNKAAASPGGPPAYGEFTFQGAYVYHINLEQGFTLRGRVTHLDDQDFLRAGQHRYEDQKNVNRILYIDNSLYTLSRAMIKAHDLTTLQEQNTLAIPVE</sequence>
<dbReference type="InterPro" id="IPR019198">
    <property type="entry name" value="Beta_propeller_containing"/>
</dbReference>